<dbReference type="Proteomes" id="UP000886998">
    <property type="component" value="Unassembled WGS sequence"/>
</dbReference>
<dbReference type="GO" id="GO:0003730">
    <property type="term" value="F:mRNA 3'-UTR binding"/>
    <property type="evidence" value="ECO:0007669"/>
    <property type="project" value="TreeGrafter"/>
</dbReference>
<gene>
    <name evidence="1" type="primary">AVEN_55834_1</name>
    <name evidence="1" type="ORF">TNIN_315651</name>
</gene>
<dbReference type="GO" id="GO:0005739">
    <property type="term" value="C:mitochondrion"/>
    <property type="evidence" value="ECO:0007669"/>
    <property type="project" value="TreeGrafter"/>
</dbReference>
<comment type="caution">
    <text evidence="1">The sequence shown here is derived from an EMBL/GenBank/DDBJ whole genome shotgun (WGS) entry which is preliminary data.</text>
</comment>
<dbReference type="GO" id="GO:0005634">
    <property type="term" value="C:nucleus"/>
    <property type="evidence" value="ECO:0007669"/>
    <property type="project" value="TreeGrafter"/>
</dbReference>
<sequence>MNCRFKSIPKSEKLLISLPEKDSNEKGLPTHQYLLERLSNHLRDKKNFLRINELKIELDKQGIDYPPTLCAQLLQFYCETSNLVMAKKFYEFLKEKAPSFKLDSVKVIDYAALLIKFSRFEEALDVIQIECQELLCFGTQELLLRSIKKLFSLAVETGNMDVVVKLQGFLLPHANTFRSTVFYEPLVKYHLYRNDFESAIEEFEKCVRNYQVAPCVRTLLKKCIVSESNAVLEKVIKISSSLSGWGKQVALCELTLAFLETGRNSEALKVMQNLRNKHDSGHLEGLCFQLYDQNRVKELLMFLKIICAAEHLDREKIVNNLVKLTDDRNDWKTALALYNCTRRLFELSDDTKHLLSRLLSRNKQKIPVSILQHPVSDEVTPVFIEKDEVDESTTVVISEFLRFIKEEDAQQALEKLQNMKKGFVQSLTLSDMTEFVDLLIKRKLLNELSYIVSAMSFIIENANEIFKPLMDKYSNSGDFESLIQIGNLLPDFSLKKCSFNNFLSRAYILSEKHEDLLLELEKRWDKKNKLFSFQAFEELLKRADLEDRVTNLAKKYLEQNFDLPIAVVWANYITNENYEKANELYKLHSIPADKVDMLVLKAVRKQENITLGKAYISAINNLNARKRCQERAYGTLLDIMVLKGMYDEATALIAEAQGKDINLEKHYRSTLIMLKSSLEREKKKVPFTISSEELAISG</sequence>
<dbReference type="Gene3D" id="1.25.40.10">
    <property type="entry name" value="Tetratricopeptide repeat domain"/>
    <property type="match status" value="1"/>
</dbReference>
<keyword evidence="2" id="KW-1185">Reference proteome</keyword>
<dbReference type="OrthoDB" id="6415152at2759"/>
<dbReference type="EMBL" id="BMAV01023322">
    <property type="protein sequence ID" value="GFY78980.1"/>
    <property type="molecule type" value="Genomic_DNA"/>
</dbReference>
<accession>A0A8X7CTS7</accession>
<proteinExistence type="predicted"/>
<organism evidence="1 2">
    <name type="scientific">Trichonephila inaurata madagascariensis</name>
    <dbReference type="NCBI Taxonomy" id="2747483"/>
    <lineage>
        <taxon>Eukaryota</taxon>
        <taxon>Metazoa</taxon>
        <taxon>Ecdysozoa</taxon>
        <taxon>Arthropoda</taxon>
        <taxon>Chelicerata</taxon>
        <taxon>Arachnida</taxon>
        <taxon>Araneae</taxon>
        <taxon>Araneomorphae</taxon>
        <taxon>Entelegynae</taxon>
        <taxon>Araneoidea</taxon>
        <taxon>Nephilidae</taxon>
        <taxon>Trichonephila</taxon>
        <taxon>Trichonephila inaurata</taxon>
    </lineage>
</organism>
<dbReference type="PANTHER" id="PTHR46669:SF1">
    <property type="entry name" value="LEUCINE-RICH PPR MOTIF-CONTAINING PROTEIN, MITOCHONDRIAL"/>
    <property type="match status" value="1"/>
</dbReference>
<reference evidence="1" key="1">
    <citation type="submission" date="2020-08" db="EMBL/GenBank/DDBJ databases">
        <title>Multicomponent nature underlies the extraordinary mechanical properties of spider dragline silk.</title>
        <authorList>
            <person name="Kono N."/>
            <person name="Nakamura H."/>
            <person name="Mori M."/>
            <person name="Yoshida Y."/>
            <person name="Ohtoshi R."/>
            <person name="Malay A.D."/>
            <person name="Moran D.A.P."/>
            <person name="Tomita M."/>
            <person name="Numata K."/>
            <person name="Arakawa K."/>
        </authorList>
    </citation>
    <scope>NUCLEOTIDE SEQUENCE</scope>
</reference>
<dbReference type="InterPro" id="IPR033490">
    <property type="entry name" value="LRP130"/>
</dbReference>
<evidence type="ECO:0000313" key="2">
    <source>
        <dbReference type="Proteomes" id="UP000886998"/>
    </source>
</evidence>
<dbReference type="AlphaFoldDB" id="A0A8X7CTS7"/>
<protein>
    <submittedName>
        <fullName evidence="1">Uncharacterized protein</fullName>
    </submittedName>
</protein>
<dbReference type="PANTHER" id="PTHR46669">
    <property type="entry name" value="LEUCINE-RICH PPR MOTIF-CONTAINING PROTEIN, MITOCHONDRIAL"/>
    <property type="match status" value="1"/>
</dbReference>
<dbReference type="GO" id="GO:0070129">
    <property type="term" value="P:regulation of mitochondrial translation"/>
    <property type="evidence" value="ECO:0007669"/>
    <property type="project" value="TreeGrafter"/>
</dbReference>
<name>A0A8X7CTS7_9ARAC</name>
<dbReference type="InterPro" id="IPR011990">
    <property type="entry name" value="TPR-like_helical_dom_sf"/>
</dbReference>
<evidence type="ECO:0000313" key="1">
    <source>
        <dbReference type="EMBL" id="GFY78980.1"/>
    </source>
</evidence>